<dbReference type="EMBL" id="BLLK01000022">
    <property type="protein sequence ID" value="GFH46453.1"/>
    <property type="molecule type" value="Genomic_DNA"/>
</dbReference>
<evidence type="ECO:0000256" key="2">
    <source>
        <dbReference type="ARBA" id="ARBA00022737"/>
    </source>
</evidence>
<dbReference type="InterPro" id="IPR050230">
    <property type="entry name" value="CALM/Myosin/TropC-like"/>
</dbReference>
<dbReference type="Gene3D" id="1.10.238.10">
    <property type="entry name" value="EF-hand"/>
    <property type="match status" value="3"/>
</dbReference>
<protein>
    <recommendedName>
        <fullName evidence="1">Calmodulin</fullName>
    </recommendedName>
</protein>
<accession>A0AAD3CIV4</accession>
<keyword evidence="3" id="KW-0106">Calcium</keyword>
<evidence type="ECO:0000256" key="3">
    <source>
        <dbReference type="ARBA" id="ARBA00022837"/>
    </source>
</evidence>
<dbReference type="PROSITE" id="PS00018">
    <property type="entry name" value="EF_HAND_1"/>
    <property type="match status" value="2"/>
</dbReference>
<evidence type="ECO:0000313" key="6">
    <source>
        <dbReference type="Proteomes" id="UP001054902"/>
    </source>
</evidence>
<gene>
    <name evidence="5" type="ORF">CTEN210_02927</name>
</gene>
<feature type="domain" description="EF-hand" evidence="4">
    <location>
        <begin position="8"/>
        <end position="43"/>
    </location>
</feature>
<proteinExistence type="predicted"/>
<evidence type="ECO:0000259" key="4">
    <source>
        <dbReference type="PROSITE" id="PS50222"/>
    </source>
</evidence>
<evidence type="ECO:0000313" key="5">
    <source>
        <dbReference type="EMBL" id="GFH46453.1"/>
    </source>
</evidence>
<dbReference type="FunFam" id="1.10.238.10:FF:000003">
    <property type="entry name" value="Calmodulin A"/>
    <property type="match status" value="1"/>
</dbReference>
<dbReference type="GO" id="GO:0016460">
    <property type="term" value="C:myosin II complex"/>
    <property type="evidence" value="ECO:0007669"/>
    <property type="project" value="TreeGrafter"/>
</dbReference>
<organism evidence="5 6">
    <name type="scientific">Chaetoceros tenuissimus</name>
    <dbReference type="NCBI Taxonomy" id="426638"/>
    <lineage>
        <taxon>Eukaryota</taxon>
        <taxon>Sar</taxon>
        <taxon>Stramenopiles</taxon>
        <taxon>Ochrophyta</taxon>
        <taxon>Bacillariophyta</taxon>
        <taxon>Coscinodiscophyceae</taxon>
        <taxon>Chaetocerotophycidae</taxon>
        <taxon>Chaetocerotales</taxon>
        <taxon>Chaetocerotaceae</taxon>
        <taxon>Chaetoceros</taxon>
    </lineage>
</organism>
<dbReference type="Proteomes" id="UP001054902">
    <property type="component" value="Unassembled WGS sequence"/>
</dbReference>
<name>A0AAD3CIV4_9STRA</name>
<dbReference type="Pfam" id="PF13499">
    <property type="entry name" value="EF-hand_7"/>
    <property type="match status" value="1"/>
</dbReference>
<keyword evidence="6" id="KW-1185">Reference proteome</keyword>
<feature type="domain" description="EF-hand" evidence="4">
    <location>
        <begin position="81"/>
        <end position="111"/>
    </location>
</feature>
<dbReference type="InterPro" id="IPR018247">
    <property type="entry name" value="EF_Hand_1_Ca_BS"/>
</dbReference>
<dbReference type="InterPro" id="IPR011992">
    <property type="entry name" value="EF-hand-dom_pair"/>
</dbReference>
<dbReference type="SUPFAM" id="SSF47473">
    <property type="entry name" value="EF-hand"/>
    <property type="match status" value="1"/>
</dbReference>
<keyword evidence="2" id="KW-0677">Repeat</keyword>
<dbReference type="Pfam" id="PF13833">
    <property type="entry name" value="EF-hand_8"/>
    <property type="match status" value="1"/>
</dbReference>
<dbReference type="AlphaFoldDB" id="A0AAD3CIV4"/>
<dbReference type="CDD" id="cd00051">
    <property type="entry name" value="EFh"/>
    <property type="match status" value="1"/>
</dbReference>
<feature type="domain" description="EF-hand" evidence="4">
    <location>
        <begin position="45"/>
        <end position="80"/>
    </location>
</feature>
<evidence type="ECO:0000256" key="1">
    <source>
        <dbReference type="ARBA" id="ARBA00020786"/>
    </source>
</evidence>
<dbReference type="PANTHER" id="PTHR23048">
    <property type="entry name" value="MYOSIN LIGHT CHAIN 1, 3"/>
    <property type="match status" value="1"/>
</dbReference>
<sequence>MRSLGRDPTDAELMDMISEIDTNVNGIINFPDLLTLMVRKTEVSHSEAENRETFRVFDLDGNGFITAFELRHAMKNLGTDVTAEEVDKMIKDFDIDGDGQLSYEEFFKLMT</sequence>
<dbReference type="SMART" id="SM00054">
    <property type="entry name" value="EFh"/>
    <property type="match status" value="3"/>
</dbReference>
<dbReference type="PANTHER" id="PTHR23048:SF0">
    <property type="entry name" value="CALMODULIN LIKE 3"/>
    <property type="match status" value="1"/>
</dbReference>
<reference evidence="5 6" key="1">
    <citation type="journal article" date="2021" name="Sci. Rep.">
        <title>The genome of the diatom Chaetoceros tenuissimus carries an ancient integrated fragment of an extant virus.</title>
        <authorList>
            <person name="Hongo Y."/>
            <person name="Kimura K."/>
            <person name="Takaki Y."/>
            <person name="Yoshida Y."/>
            <person name="Baba S."/>
            <person name="Kobayashi G."/>
            <person name="Nagasaki K."/>
            <person name="Hano T."/>
            <person name="Tomaru Y."/>
        </authorList>
    </citation>
    <scope>NUCLEOTIDE SEQUENCE [LARGE SCALE GENOMIC DNA]</scope>
    <source>
        <strain evidence="5 6">NIES-3715</strain>
    </source>
</reference>
<dbReference type="PROSITE" id="PS50222">
    <property type="entry name" value="EF_HAND_2"/>
    <property type="match status" value="3"/>
</dbReference>
<comment type="caution">
    <text evidence="5">The sequence shown here is derived from an EMBL/GenBank/DDBJ whole genome shotgun (WGS) entry which is preliminary data.</text>
</comment>
<dbReference type="InterPro" id="IPR002048">
    <property type="entry name" value="EF_hand_dom"/>
</dbReference>
<dbReference type="GO" id="GO:0005509">
    <property type="term" value="F:calcium ion binding"/>
    <property type="evidence" value="ECO:0007669"/>
    <property type="project" value="InterPro"/>
</dbReference>